<organism evidence="1 2">
    <name type="scientific">Hyalomma asiaticum</name>
    <name type="common">Tick</name>
    <dbReference type="NCBI Taxonomy" id="266040"/>
    <lineage>
        <taxon>Eukaryota</taxon>
        <taxon>Metazoa</taxon>
        <taxon>Ecdysozoa</taxon>
        <taxon>Arthropoda</taxon>
        <taxon>Chelicerata</taxon>
        <taxon>Arachnida</taxon>
        <taxon>Acari</taxon>
        <taxon>Parasitiformes</taxon>
        <taxon>Ixodida</taxon>
        <taxon>Ixodoidea</taxon>
        <taxon>Ixodidae</taxon>
        <taxon>Hyalomminae</taxon>
        <taxon>Hyalomma</taxon>
    </lineage>
</organism>
<proteinExistence type="predicted"/>
<dbReference type="EMBL" id="CM023489">
    <property type="protein sequence ID" value="KAH6921861.1"/>
    <property type="molecule type" value="Genomic_DNA"/>
</dbReference>
<keyword evidence="2" id="KW-1185">Reference proteome</keyword>
<name>A0ACB7RJQ4_HYAAI</name>
<accession>A0ACB7RJQ4</accession>
<gene>
    <name evidence="1" type="ORF">HPB50_005422</name>
</gene>
<reference evidence="1" key="1">
    <citation type="submission" date="2020-05" db="EMBL/GenBank/DDBJ databases">
        <title>Large-scale comparative analyses of tick genomes elucidate their genetic diversity and vector capacities.</title>
        <authorList>
            <person name="Jia N."/>
            <person name="Wang J."/>
            <person name="Shi W."/>
            <person name="Du L."/>
            <person name="Sun Y."/>
            <person name="Zhan W."/>
            <person name="Jiang J."/>
            <person name="Wang Q."/>
            <person name="Zhang B."/>
            <person name="Ji P."/>
            <person name="Sakyi L.B."/>
            <person name="Cui X."/>
            <person name="Yuan T."/>
            <person name="Jiang B."/>
            <person name="Yang W."/>
            <person name="Lam T.T.-Y."/>
            <person name="Chang Q."/>
            <person name="Ding S."/>
            <person name="Wang X."/>
            <person name="Zhu J."/>
            <person name="Ruan X."/>
            <person name="Zhao L."/>
            <person name="Wei J."/>
            <person name="Que T."/>
            <person name="Du C."/>
            <person name="Cheng J."/>
            <person name="Dai P."/>
            <person name="Han X."/>
            <person name="Huang E."/>
            <person name="Gao Y."/>
            <person name="Liu J."/>
            <person name="Shao H."/>
            <person name="Ye R."/>
            <person name="Li L."/>
            <person name="Wei W."/>
            <person name="Wang X."/>
            <person name="Wang C."/>
            <person name="Yang T."/>
            <person name="Huo Q."/>
            <person name="Li W."/>
            <person name="Guo W."/>
            <person name="Chen H."/>
            <person name="Zhou L."/>
            <person name="Ni X."/>
            <person name="Tian J."/>
            <person name="Zhou Y."/>
            <person name="Sheng Y."/>
            <person name="Liu T."/>
            <person name="Pan Y."/>
            <person name="Xia L."/>
            <person name="Li J."/>
            <person name="Zhao F."/>
            <person name="Cao W."/>
        </authorList>
    </citation>
    <scope>NUCLEOTIDE SEQUENCE</scope>
    <source>
        <strain evidence="1">Hyas-2018</strain>
    </source>
</reference>
<evidence type="ECO:0000313" key="1">
    <source>
        <dbReference type="EMBL" id="KAH6921861.1"/>
    </source>
</evidence>
<dbReference type="Proteomes" id="UP000821845">
    <property type="component" value="Chromosome 9"/>
</dbReference>
<comment type="caution">
    <text evidence="1">The sequence shown here is derived from an EMBL/GenBank/DDBJ whole genome shotgun (WGS) entry which is preliminary data.</text>
</comment>
<sequence length="240" mass="27292">MDKTIHCVEKKYTKHKVIYGDTDSVMIHYTGKTVADAMQMGKELAGLVSSGFPPPITLEFETVYKPYLLVGKKKYAGGMYSSSSDSHKEVVVKGLDCIRRDCLPYAARIMDDCIKHIFDKADIDAALQIATEAVSKLRSGSVDSELTLTKTYNEAARAGDRIPYVICKELVTDEAELRKEYKARREEFSRVNLRKVAYRAEDPQYVKDHGLPIDYAYYEEQLMRSLNTLFEPMHRAIEVP</sequence>
<evidence type="ECO:0000313" key="2">
    <source>
        <dbReference type="Proteomes" id="UP000821845"/>
    </source>
</evidence>
<protein>
    <submittedName>
        <fullName evidence="1">Uncharacterized protein</fullName>
    </submittedName>
</protein>